<keyword evidence="5" id="KW-1185">Reference proteome</keyword>
<protein>
    <submittedName>
        <fullName evidence="4">Glyoxylate/hydroxypyruvate reductase A</fullName>
        <ecNumber evidence="4">1.1.1.79</ecNumber>
    </submittedName>
</protein>
<dbReference type="InterPro" id="IPR036291">
    <property type="entry name" value="NAD(P)-bd_dom_sf"/>
</dbReference>
<sequence length="304" mass="32568">MSEPLVWLPFDPSELGEVPAGLRYEVVPTLDEVPASVGEVELVVTPYDLGDQLGEAVKGMERLRVVQTLTAGVDAVRASVPAGVTLCNGRGIHDTSTAELAFLLVLAGLRDLPRFVRAQDRREWSPAWRGALAGKRVSVVGAGSIASALQRRLEAFEAEVTMVGRTARDGVHATDELPSLLPEQDVVVLLVPLTDATRGLVDADFLAALPDGALLVNVARGAVVDTDALLAELGTGRLRAALDVFETEPLPDDSPLWDARGLILTPHVGGLSDAMWPRAYRLVREQLERFAAGEPLENVMDGDY</sequence>
<dbReference type="PANTHER" id="PTHR43333">
    <property type="entry name" value="2-HACID_DH_C DOMAIN-CONTAINING PROTEIN"/>
    <property type="match status" value="1"/>
</dbReference>
<evidence type="ECO:0000256" key="1">
    <source>
        <dbReference type="ARBA" id="ARBA00023002"/>
    </source>
</evidence>
<evidence type="ECO:0000313" key="4">
    <source>
        <dbReference type="EMBL" id="QVT79641.1"/>
    </source>
</evidence>
<proteinExistence type="predicted"/>
<gene>
    <name evidence="4" type="primary">ghrA</name>
    <name evidence="4" type="ORF">ENKNEFLB_02024</name>
</gene>
<dbReference type="GO" id="GO:0030267">
    <property type="term" value="F:glyoxylate reductase (NADPH) activity"/>
    <property type="evidence" value="ECO:0007669"/>
    <property type="project" value="UniProtKB-EC"/>
</dbReference>
<dbReference type="Proteomes" id="UP000679307">
    <property type="component" value="Chromosome"/>
</dbReference>
<dbReference type="EMBL" id="CP075371">
    <property type="protein sequence ID" value="QVT79641.1"/>
    <property type="molecule type" value="Genomic_DNA"/>
</dbReference>
<evidence type="ECO:0000256" key="2">
    <source>
        <dbReference type="ARBA" id="ARBA00023027"/>
    </source>
</evidence>
<dbReference type="PANTHER" id="PTHR43333:SF1">
    <property type="entry name" value="D-ISOMER SPECIFIC 2-HYDROXYACID DEHYDROGENASE NAD-BINDING DOMAIN-CONTAINING PROTEIN"/>
    <property type="match status" value="1"/>
</dbReference>
<evidence type="ECO:0000259" key="3">
    <source>
        <dbReference type="Pfam" id="PF02826"/>
    </source>
</evidence>
<name>A0ABX8EGK4_9ACTN</name>
<reference evidence="4 5" key="1">
    <citation type="submission" date="2021-05" db="EMBL/GenBank/DDBJ databases">
        <title>Complete genome of Nocardioides aquaticus KCTC 9944T isolated from meromictic and hypersaline Ekho Lake, Antarctica.</title>
        <authorList>
            <person name="Hwang K."/>
            <person name="Kim K.M."/>
            <person name="Choe H."/>
        </authorList>
    </citation>
    <scope>NUCLEOTIDE SEQUENCE [LARGE SCALE GENOMIC DNA]</scope>
    <source>
        <strain evidence="4 5">KCTC 9944</strain>
    </source>
</reference>
<dbReference type="PROSITE" id="PS00671">
    <property type="entry name" value="D_2_HYDROXYACID_DH_3"/>
    <property type="match status" value="1"/>
</dbReference>
<dbReference type="EC" id="1.1.1.79" evidence="4"/>
<dbReference type="Pfam" id="PF02826">
    <property type="entry name" value="2-Hacid_dh_C"/>
    <property type="match status" value="1"/>
</dbReference>
<dbReference type="InterPro" id="IPR029753">
    <property type="entry name" value="D-isomer_DH_CS"/>
</dbReference>
<keyword evidence="2" id="KW-0520">NAD</keyword>
<dbReference type="Gene3D" id="3.40.50.720">
    <property type="entry name" value="NAD(P)-binding Rossmann-like Domain"/>
    <property type="match status" value="2"/>
</dbReference>
<dbReference type="SUPFAM" id="SSF51735">
    <property type="entry name" value="NAD(P)-binding Rossmann-fold domains"/>
    <property type="match status" value="1"/>
</dbReference>
<evidence type="ECO:0000313" key="5">
    <source>
        <dbReference type="Proteomes" id="UP000679307"/>
    </source>
</evidence>
<feature type="domain" description="D-isomer specific 2-hydroxyacid dehydrogenase NAD-binding" evidence="3">
    <location>
        <begin position="103"/>
        <end position="269"/>
    </location>
</feature>
<accession>A0ABX8EGK4</accession>
<dbReference type="RefSeq" id="WP_214059060.1">
    <property type="nucleotide sequence ID" value="NZ_BAAAHS010000102.1"/>
</dbReference>
<organism evidence="4 5">
    <name type="scientific">Nocardioides aquaticus</name>
    <dbReference type="NCBI Taxonomy" id="160826"/>
    <lineage>
        <taxon>Bacteria</taxon>
        <taxon>Bacillati</taxon>
        <taxon>Actinomycetota</taxon>
        <taxon>Actinomycetes</taxon>
        <taxon>Propionibacteriales</taxon>
        <taxon>Nocardioidaceae</taxon>
        <taxon>Nocardioides</taxon>
    </lineage>
</organism>
<dbReference type="SUPFAM" id="SSF52283">
    <property type="entry name" value="Formate/glycerate dehydrogenase catalytic domain-like"/>
    <property type="match status" value="1"/>
</dbReference>
<keyword evidence="1 4" id="KW-0560">Oxidoreductase</keyword>
<dbReference type="CDD" id="cd12166">
    <property type="entry name" value="2-Hacid_dh_7"/>
    <property type="match status" value="1"/>
</dbReference>
<dbReference type="InterPro" id="IPR006140">
    <property type="entry name" value="D-isomer_DH_NAD-bd"/>
</dbReference>